<dbReference type="RefSeq" id="XP_031908847.1">
    <property type="nucleotide sequence ID" value="XM_032052428.1"/>
</dbReference>
<evidence type="ECO:0000256" key="1">
    <source>
        <dbReference type="SAM" id="SignalP"/>
    </source>
</evidence>
<dbReference type="EMBL" id="ML743626">
    <property type="protein sequence ID" value="KAE8132784.1"/>
    <property type="molecule type" value="Genomic_DNA"/>
</dbReference>
<keyword evidence="3" id="KW-1185">Reference proteome</keyword>
<proteinExistence type="predicted"/>
<evidence type="ECO:0000313" key="3">
    <source>
        <dbReference type="Proteomes" id="UP000325672"/>
    </source>
</evidence>
<evidence type="ECO:0000313" key="2">
    <source>
        <dbReference type="EMBL" id="KAE8132784.1"/>
    </source>
</evidence>
<dbReference type="GeneID" id="43636638"/>
<gene>
    <name evidence="2" type="ORF">BDV38DRAFT_199654</name>
</gene>
<dbReference type="Proteomes" id="UP000325672">
    <property type="component" value="Unassembled WGS sequence"/>
</dbReference>
<evidence type="ECO:0008006" key="4">
    <source>
        <dbReference type="Google" id="ProtNLM"/>
    </source>
</evidence>
<dbReference type="PROSITE" id="PS51257">
    <property type="entry name" value="PROKAR_LIPOPROTEIN"/>
    <property type="match status" value="1"/>
</dbReference>
<dbReference type="AlphaFoldDB" id="A0A5N6SI49"/>
<sequence length="113" mass="12436">MRNGRASTSVFCSYLDLGLYVFSASGCCTHSEYKCFIKMVCKLFDDRAPSAGSRRLKRQSGACRAIGKSRASLSCSICKTPAIQPTVSSHHRRRMICLPGRAAPIPPFSTWDN</sequence>
<feature type="chain" id="PRO_5024954877" description="Secreted protein" evidence="1">
    <location>
        <begin position="27"/>
        <end position="113"/>
    </location>
</feature>
<organism evidence="2 3">
    <name type="scientific">Aspergillus pseudotamarii</name>
    <dbReference type="NCBI Taxonomy" id="132259"/>
    <lineage>
        <taxon>Eukaryota</taxon>
        <taxon>Fungi</taxon>
        <taxon>Dikarya</taxon>
        <taxon>Ascomycota</taxon>
        <taxon>Pezizomycotina</taxon>
        <taxon>Eurotiomycetes</taxon>
        <taxon>Eurotiomycetidae</taxon>
        <taxon>Eurotiales</taxon>
        <taxon>Aspergillaceae</taxon>
        <taxon>Aspergillus</taxon>
        <taxon>Aspergillus subgen. Circumdati</taxon>
    </lineage>
</organism>
<accession>A0A5N6SI49</accession>
<protein>
    <recommendedName>
        <fullName evidence="4">Secreted protein</fullName>
    </recommendedName>
</protein>
<keyword evidence="1" id="KW-0732">Signal</keyword>
<name>A0A5N6SI49_ASPPS</name>
<reference evidence="2 3" key="1">
    <citation type="submission" date="2019-04" db="EMBL/GenBank/DDBJ databases">
        <title>Friends and foes A comparative genomics study of 23 Aspergillus species from section Flavi.</title>
        <authorList>
            <consortium name="DOE Joint Genome Institute"/>
            <person name="Kjaerbolling I."/>
            <person name="Vesth T."/>
            <person name="Frisvad J.C."/>
            <person name="Nybo J.L."/>
            <person name="Theobald S."/>
            <person name="Kildgaard S."/>
            <person name="Isbrandt T."/>
            <person name="Kuo A."/>
            <person name="Sato A."/>
            <person name="Lyhne E.K."/>
            <person name="Kogle M.E."/>
            <person name="Wiebenga A."/>
            <person name="Kun R.S."/>
            <person name="Lubbers R.J."/>
            <person name="Makela M.R."/>
            <person name="Barry K."/>
            <person name="Chovatia M."/>
            <person name="Clum A."/>
            <person name="Daum C."/>
            <person name="Haridas S."/>
            <person name="He G."/>
            <person name="LaButti K."/>
            <person name="Lipzen A."/>
            <person name="Mondo S."/>
            <person name="Riley R."/>
            <person name="Salamov A."/>
            <person name="Simmons B.A."/>
            <person name="Magnuson J.K."/>
            <person name="Henrissat B."/>
            <person name="Mortensen U.H."/>
            <person name="Larsen T.O."/>
            <person name="Devries R.P."/>
            <person name="Grigoriev I.V."/>
            <person name="Machida M."/>
            <person name="Baker S.E."/>
            <person name="Andersen M.R."/>
        </authorList>
    </citation>
    <scope>NUCLEOTIDE SEQUENCE [LARGE SCALE GENOMIC DNA]</scope>
    <source>
        <strain evidence="2 3">CBS 117625</strain>
    </source>
</reference>
<feature type="signal peptide" evidence="1">
    <location>
        <begin position="1"/>
        <end position="26"/>
    </location>
</feature>